<dbReference type="Pfam" id="PF01794">
    <property type="entry name" value="Ferric_reduct"/>
    <property type="match status" value="1"/>
</dbReference>
<sequence length="239" mass="26625">MQSWMTLSLSLTLLYLLFFGLFGFGTGQPALTRGWDFAMLSGLSAIFAFLALFILTGRPFRKPAYEGKFFMRLHIFLGYLASLFVAVHVGGSLLCEPLIWQDIWPPVLPLMQTGLLSSILLIVMLTTSHTGTRRLIFGNSRFFRYAHYGLAGVLLCAASFHAWQAGFRISGHTIPYILALVTLATLASPAVNRCFLPERAPRTQKRRIRNTTRLAVPAVTVLCLAGILTPILCVLWLHH</sequence>
<dbReference type="InterPro" id="IPR013130">
    <property type="entry name" value="Fe3_Rdtase_TM_dom"/>
</dbReference>
<keyword evidence="4 5" id="KW-0472">Membrane</keyword>
<feature type="transmembrane region" description="Helical" evidence="5">
    <location>
        <begin position="215"/>
        <end position="237"/>
    </location>
</feature>
<feature type="transmembrane region" description="Helical" evidence="5">
    <location>
        <begin position="176"/>
        <end position="195"/>
    </location>
</feature>
<evidence type="ECO:0000256" key="5">
    <source>
        <dbReference type="SAM" id="Phobius"/>
    </source>
</evidence>
<comment type="subcellular location">
    <subcellularLocation>
        <location evidence="1">Membrane</location>
        <topology evidence="1">Multi-pass membrane protein</topology>
    </subcellularLocation>
</comment>
<feature type="transmembrane region" description="Helical" evidence="5">
    <location>
        <begin position="145"/>
        <end position="164"/>
    </location>
</feature>
<evidence type="ECO:0000256" key="3">
    <source>
        <dbReference type="ARBA" id="ARBA00022989"/>
    </source>
</evidence>
<keyword evidence="3 5" id="KW-1133">Transmembrane helix</keyword>
<evidence type="ECO:0000259" key="6">
    <source>
        <dbReference type="Pfam" id="PF01794"/>
    </source>
</evidence>
<dbReference type="EMBL" id="WOSY01000003">
    <property type="protein sequence ID" value="NHN87730.1"/>
    <property type="molecule type" value="Genomic_DNA"/>
</dbReference>
<evidence type="ECO:0000256" key="1">
    <source>
        <dbReference type="ARBA" id="ARBA00004141"/>
    </source>
</evidence>
<evidence type="ECO:0000256" key="2">
    <source>
        <dbReference type="ARBA" id="ARBA00022692"/>
    </source>
</evidence>
<name>A0ABX0JZ74_9PROT</name>
<accession>A0ABX0JZ74</accession>
<evidence type="ECO:0000256" key="4">
    <source>
        <dbReference type="ARBA" id="ARBA00023136"/>
    </source>
</evidence>
<gene>
    <name evidence="7" type="ORF">GOB81_03670</name>
</gene>
<feature type="domain" description="Ferric oxidoreductase" evidence="6">
    <location>
        <begin position="42"/>
        <end position="157"/>
    </location>
</feature>
<reference evidence="7 8" key="1">
    <citation type="journal article" date="2020" name="Int. J. Syst. Evol. Microbiol.">
        <title>Novel acetic acid bacteria from cider fermentations: Acetobacter conturbans sp. nov. and Acetobacter fallax sp. nov.</title>
        <authorList>
            <person name="Sombolestani A.S."/>
            <person name="Cleenwerck I."/>
            <person name="Cnockaert M."/>
            <person name="Borremans W."/>
            <person name="Wieme A.D."/>
            <person name="De Vuyst L."/>
            <person name="Vandamme P."/>
        </authorList>
    </citation>
    <scope>NUCLEOTIDE SEQUENCE [LARGE SCALE GENOMIC DNA]</scope>
    <source>
        <strain evidence="7 8">LMG 1627</strain>
    </source>
</reference>
<evidence type="ECO:0000313" key="8">
    <source>
        <dbReference type="Proteomes" id="UP000631653"/>
    </source>
</evidence>
<proteinExistence type="predicted"/>
<keyword evidence="2 5" id="KW-0812">Transmembrane</keyword>
<comment type="caution">
    <text evidence="7">The sequence shown here is derived from an EMBL/GenBank/DDBJ whole genome shotgun (WGS) entry which is preliminary data.</text>
</comment>
<feature type="transmembrane region" description="Helical" evidence="5">
    <location>
        <begin position="69"/>
        <end position="91"/>
    </location>
</feature>
<protein>
    <recommendedName>
        <fullName evidence="6">Ferric oxidoreductase domain-containing protein</fullName>
    </recommendedName>
</protein>
<keyword evidence="8" id="KW-1185">Reference proteome</keyword>
<feature type="transmembrane region" description="Helical" evidence="5">
    <location>
        <begin position="103"/>
        <end position="125"/>
    </location>
</feature>
<organism evidence="7 8">
    <name type="scientific">Acetobacter conturbans</name>
    <dbReference type="NCBI Taxonomy" id="1737472"/>
    <lineage>
        <taxon>Bacteria</taxon>
        <taxon>Pseudomonadati</taxon>
        <taxon>Pseudomonadota</taxon>
        <taxon>Alphaproteobacteria</taxon>
        <taxon>Acetobacterales</taxon>
        <taxon>Acetobacteraceae</taxon>
        <taxon>Acetobacter</taxon>
    </lineage>
</organism>
<dbReference type="RefSeq" id="WP_173569036.1">
    <property type="nucleotide sequence ID" value="NZ_WOSY01000003.1"/>
</dbReference>
<dbReference type="Proteomes" id="UP000631653">
    <property type="component" value="Unassembled WGS sequence"/>
</dbReference>
<feature type="transmembrane region" description="Helical" evidence="5">
    <location>
        <begin position="37"/>
        <end position="57"/>
    </location>
</feature>
<evidence type="ECO:0000313" key="7">
    <source>
        <dbReference type="EMBL" id="NHN87730.1"/>
    </source>
</evidence>